<evidence type="ECO:0000313" key="3">
    <source>
        <dbReference type="Proteomes" id="UP000257109"/>
    </source>
</evidence>
<dbReference type="AlphaFoldDB" id="A0A371G4N8"/>
<protein>
    <submittedName>
        <fullName evidence="2">Uncharacterized protein</fullName>
    </submittedName>
</protein>
<evidence type="ECO:0000256" key="1">
    <source>
        <dbReference type="SAM" id="MobiDB-lite"/>
    </source>
</evidence>
<comment type="caution">
    <text evidence="2">The sequence shown here is derived from an EMBL/GenBank/DDBJ whole genome shotgun (WGS) entry which is preliminary data.</text>
</comment>
<organism evidence="2 3">
    <name type="scientific">Mucuna pruriens</name>
    <name type="common">Velvet bean</name>
    <name type="synonym">Dolichos pruriens</name>
    <dbReference type="NCBI Taxonomy" id="157652"/>
    <lineage>
        <taxon>Eukaryota</taxon>
        <taxon>Viridiplantae</taxon>
        <taxon>Streptophyta</taxon>
        <taxon>Embryophyta</taxon>
        <taxon>Tracheophyta</taxon>
        <taxon>Spermatophyta</taxon>
        <taxon>Magnoliopsida</taxon>
        <taxon>eudicotyledons</taxon>
        <taxon>Gunneridae</taxon>
        <taxon>Pentapetalae</taxon>
        <taxon>rosids</taxon>
        <taxon>fabids</taxon>
        <taxon>Fabales</taxon>
        <taxon>Fabaceae</taxon>
        <taxon>Papilionoideae</taxon>
        <taxon>50 kb inversion clade</taxon>
        <taxon>NPAAA clade</taxon>
        <taxon>indigoferoid/millettioid clade</taxon>
        <taxon>Phaseoleae</taxon>
        <taxon>Mucuna</taxon>
    </lineage>
</organism>
<keyword evidence="3" id="KW-1185">Reference proteome</keyword>
<dbReference type="EMBL" id="QJKJ01006798">
    <property type="protein sequence ID" value="RDX85431.1"/>
    <property type="molecule type" value="Genomic_DNA"/>
</dbReference>
<feature type="region of interest" description="Disordered" evidence="1">
    <location>
        <begin position="1"/>
        <end position="20"/>
    </location>
</feature>
<feature type="compositionally biased region" description="Polar residues" evidence="1">
    <location>
        <begin position="11"/>
        <end position="20"/>
    </location>
</feature>
<dbReference type="Proteomes" id="UP000257109">
    <property type="component" value="Unassembled WGS sequence"/>
</dbReference>
<feature type="compositionally biased region" description="Basic and acidic residues" evidence="1">
    <location>
        <begin position="1"/>
        <end position="10"/>
    </location>
</feature>
<accession>A0A371G4N8</accession>
<sequence>MDLHDLHTEAQKTTTARAGQDVSLSSTLRIMSKSNSDGSNGVARISGATCDFVRLSRHLISAPRFDVLPIPSLISLSSRTMLLNDMFPRLTNLPHNITAPIQTKLKHFDIPFRSWGNIL</sequence>
<reference evidence="2" key="1">
    <citation type="submission" date="2018-05" db="EMBL/GenBank/DDBJ databases">
        <title>Draft genome of Mucuna pruriens seed.</title>
        <authorList>
            <person name="Nnadi N.E."/>
            <person name="Vos R."/>
            <person name="Hasami M.H."/>
            <person name="Devisetty U.K."/>
            <person name="Aguiy J.C."/>
        </authorList>
    </citation>
    <scope>NUCLEOTIDE SEQUENCE [LARGE SCALE GENOMIC DNA]</scope>
    <source>
        <strain evidence="2">JCA_2017</strain>
    </source>
</reference>
<name>A0A371G4N8_MUCPR</name>
<proteinExistence type="predicted"/>
<feature type="non-terminal residue" evidence="2">
    <location>
        <position position="1"/>
    </location>
</feature>
<evidence type="ECO:0000313" key="2">
    <source>
        <dbReference type="EMBL" id="RDX85431.1"/>
    </source>
</evidence>
<gene>
    <name evidence="2" type="ORF">CR513_33376</name>
</gene>